<gene>
    <name evidence="19" type="ORF">CYFA0S_14e00672g</name>
</gene>
<protein>
    <recommendedName>
        <fullName evidence="4">Chitobiosyldiphosphodolichol beta-mannosyltransferase</fullName>
        <ecNumber evidence="3">2.4.1.142</ecNumber>
    </recommendedName>
    <alternativeName>
        <fullName evidence="12">Asparagine-linked glycosylation protein 1</fullName>
    </alternativeName>
    <alternativeName>
        <fullName evidence="14">Beta-1,4-mannosyltransferase</fullName>
    </alternativeName>
    <alternativeName>
        <fullName evidence="15">GDP-Man:GlcNAc2-PP-dolichol mannosyltransferase</fullName>
    </alternativeName>
    <alternativeName>
        <fullName evidence="13">GDP-mannose-dolichol diphosphochitobiose mannosyltransferase</fullName>
    </alternativeName>
</protein>
<evidence type="ECO:0000256" key="16">
    <source>
        <dbReference type="ARBA" id="ARBA00045071"/>
    </source>
</evidence>
<evidence type="ECO:0000256" key="6">
    <source>
        <dbReference type="ARBA" id="ARBA00022679"/>
    </source>
</evidence>
<dbReference type="SUPFAM" id="SSF53756">
    <property type="entry name" value="UDP-Glycosyltransferase/glycogen phosphorylase"/>
    <property type="match status" value="1"/>
</dbReference>
<evidence type="ECO:0000256" key="14">
    <source>
        <dbReference type="ARBA" id="ARBA00031566"/>
    </source>
</evidence>
<evidence type="ECO:0000256" key="2">
    <source>
        <dbReference type="ARBA" id="ARBA00004922"/>
    </source>
</evidence>
<feature type="domain" description="Glycosyl transferase family 1" evidence="18">
    <location>
        <begin position="265"/>
        <end position="423"/>
    </location>
</feature>
<evidence type="ECO:0000256" key="9">
    <source>
        <dbReference type="ARBA" id="ARBA00022989"/>
    </source>
</evidence>
<evidence type="ECO:0000313" key="19">
    <source>
        <dbReference type="EMBL" id="CDR44194.1"/>
    </source>
</evidence>
<reference evidence="19" key="1">
    <citation type="journal article" date="2014" name="Genome Announc.">
        <title>Genome sequence of the yeast Cyberlindnera fabianii (Hansenula fabianii).</title>
        <authorList>
            <person name="Freel K.C."/>
            <person name="Sarilar V."/>
            <person name="Neuveglise C."/>
            <person name="Devillers H."/>
            <person name="Friedrich A."/>
            <person name="Schacherer J."/>
        </authorList>
    </citation>
    <scope>NUCLEOTIDE SEQUENCE</scope>
    <source>
        <strain evidence="19">YJS4271</strain>
    </source>
</reference>
<evidence type="ECO:0000256" key="10">
    <source>
        <dbReference type="ARBA" id="ARBA00023136"/>
    </source>
</evidence>
<keyword evidence="6" id="KW-0808">Transferase</keyword>
<dbReference type="UniPathway" id="UPA00378"/>
<dbReference type="GO" id="GO:0004578">
    <property type="term" value="F:chitobiosyldiphosphodolichol beta-mannosyltransferase activity"/>
    <property type="evidence" value="ECO:0007669"/>
    <property type="project" value="UniProtKB-EC"/>
</dbReference>
<keyword evidence="5" id="KW-0328">Glycosyltransferase</keyword>
<evidence type="ECO:0000256" key="12">
    <source>
        <dbReference type="ARBA" id="ARBA00030745"/>
    </source>
</evidence>
<comment type="catalytic activity">
    <reaction evidence="16">
        <text>an N,N'-diacetylchitobiosyl-diphospho-di-trans,poly-cis-dolichol + GDP-alpha-D-mannose = a beta-D-Man-(1-&gt;4)-beta-D-GlcNAc-(1-&gt;4)-alpha-D-GlcNAc-diphospho-di-trans,poly-cis-dolichol + GDP + H(+)</text>
        <dbReference type="Rhea" id="RHEA:13865"/>
        <dbReference type="Rhea" id="RHEA-COMP:19510"/>
        <dbReference type="Rhea" id="RHEA-COMP:19511"/>
        <dbReference type="ChEBI" id="CHEBI:15378"/>
        <dbReference type="ChEBI" id="CHEBI:57269"/>
        <dbReference type="ChEBI" id="CHEBI:57527"/>
        <dbReference type="ChEBI" id="CHEBI:58189"/>
        <dbReference type="ChEBI" id="CHEBI:58472"/>
        <dbReference type="EC" id="2.4.1.142"/>
    </reaction>
    <physiologicalReaction direction="left-to-right" evidence="16">
        <dbReference type="Rhea" id="RHEA:13866"/>
    </physiologicalReaction>
</comment>
<dbReference type="EC" id="2.4.1.142" evidence="3"/>
<dbReference type="PANTHER" id="PTHR13036">
    <property type="entry name" value="BETA1,4 MANNOSYLTRANSFERASE"/>
    <property type="match status" value="1"/>
</dbReference>
<comment type="pathway">
    <text evidence="2">Protein modification; protein glycosylation.</text>
</comment>
<organism evidence="19">
    <name type="scientific">Cyberlindnera fabianii</name>
    <name type="common">Yeast</name>
    <name type="synonym">Hansenula fabianii</name>
    <dbReference type="NCBI Taxonomy" id="36022"/>
    <lineage>
        <taxon>Eukaryota</taxon>
        <taxon>Fungi</taxon>
        <taxon>Dikarya</taxon>
        <taxon>Ascomycota</taxon>
        <taxon>Saccharomycotina</taxon>
        <taxon>Saccharomycetes</taxon>
        <taxon>Phaffomycetales</taxon>
        <taxon>Phaffomycetaceae</taxon>
        <taxon>Cyberlindnera</taxon>
    </lineage>
</organism>
<dbReference type="InterPro" id="IPR001296">
    <property type="entry name" value="Glyco_trans_1"/>
</dbReference>
<evidence type="ECO:0000256" key="17">
    <source>
        <dbReference type="SAM" id="Phobius"/>
    </source>
</evidence>
<dbReference type="AlphaFoldDB" id="A0A061B2N4"/>
<evidence type="ECO:0000256" key="5">
    <source>
        <dbReference type="ARBA" id="ARBA00022676"/>
    </source>
</evidence>
<dbReference type="InterPro" id="IPR026051">
    <property type="entry name" value="ALG1-like"/>
</dbReference>
<dbReference type="PANTHER" id="PTHR13036:SF0">
    <property type="entry name" value="CHITOBIOSYLDIPHOSPHODOLICHOL BETA-MANNOSYLTRANSFERASE"/>
    <property type="match status" value="1"/>
</dbReference>
<dbReference type="EMBL" id="LK052899">
    <property type="protein sequence ID" value="CDR44194.1"/>
    <property type="molecule type" value="Genomic_DNA"/>
</dbReference>
<dbReference type="GO" id="GO:0005789">
    <property type="term" value="C:endoplasmic reticulum membrane"/>
    <property type="evidence" value="ECO:0007669"/>
    <property type="project" value="UniProtKB-SubCell"/>
</dbReference>
<evidence type="ECO:0000256" key="15">
    <source>
        <dbReference type="ARBA" id="ARBA00033088"/>
    </source>
</evidence>
<evidence type="ECO:0000259" key="18">
    <source>
        <dbReference type="Pfam" id="PF00534"/>
    </source>
</evidence>
<accession>A0A061B2N4</accession>
<comment type="subcellular location">
    <subcellularLocation>
        <location evidence="1">Endoplasmic reticulum membrane</location>
        <topology evidence="1">Single-pass membrane protein</topology>
    </subcellularLocation>
</comment>
<evidence type="ECO:0000256" key="7">
    <source>
        <dbReference type="ARBA" id="ARBA00022692"/>
    </source>
</evidence>
<evidence type="ECO:0000256" key="1">
    <source>
        <dbReference type="ARBA" id="ARBA00004389"/>
    </source>
</evidence>
<evidence type="ECO:0000256" key="11">
    <source>
        <dbReference type="ARBA" id="ARBA00024899"/>
    </source>
</evidence>
<dbReference type="PhylomeDB" id="A0A061B2N4"/>
<evidence type="ECO:0000256" key="8">
    <source>
        <dbReference type="ARBA" id="ARBA00022824"/>
    </source>
</evidence>
<keyword evidence="10 17" id="KW-0472">Membrane</keyword>
<name>A0A061B2N4_CYBFA</name>
<feature type="transmembrane region" description="Helical" evidence="17">
    <location>
        <begin position="16"/>
        <end position="40"/>
    </location>
</feature>
<sequence length="446" mass="50028">MLGVVGDFINWVDYPAWVWLLIAIYLALPAVVYIAVPYLVGNVSVHPRVVICVLGDLGHSPRMCYHARSFALKGYAVDLCGYLESSPPQDIVDNEDIDIHQIKTVSRGVGENYFFFIVKKVVGQLCGIASLLWELRGAKYIMVQNPPGIPVLLLAVVYKYITGAKLIIDWHNLGYSILAIKLGPSHPLVTLNRIYEKLLSRFADINLTVTKKMKDFLKKEFGVKSKKITILYDKAAADFKPLTEAQKTNVIQKYKNVLFNSFDSTRDKILVSSTSFTPDEDFNVLLEAMKKYEKHSGVPNLRVIITGKGPMKDEFLYAVKEAGLTKVTFRTAWLPIEDYPLVLGTADIGVSLHTSSSGIDLPMKVVDMFGCGIPVLALDFPALPELVESGVNGYPVQDSDEILERLLQLFGNDEKYRSIKSGAMEKSKERWELNWRDNFGDKRLLP</sequence>
<evidence type="ECO:0000256" key="4">
    <source>
        <dbReference type="ARBA" id="ARBA00015841"/>
    </source>
</evidence>
<dbReference type="VEuPathDB" id="FungiDB:BON22_4003"/>
<proteinExistence type="predicted"/>
<dbReference type="OrthoDB" id="614844at2759"/>
<comment type="function">
    <text evidence="11">Participates in the formation of the lipid-linked precursor oligosaccharide for N-glycosylation. Involved in assembling the dolichol-pyrophosphate-GlcNAc(2)-Man(5) intermediate on the cytoplasmic surface of the ER.</text>
</comment>
<evidence type="ECO:0000256" key="3">
    <source>
        <dbReference type="ARBA" id="ARBA00012611"/>
    </source>
</evidence>
<dbReference type="Pfam" id="PF00534">
    <property type="entry name" value="Glycos_transf_1"/>
    <property type="match status" value="1"/>
</dbReference>
<keyword evidence="7 17" id="KW-0812">Transmembrane</keyword>
<dbReference type="Gene3D" id="3.40.50.2000">
    <property type="entry name" value="Glycogen Phosphorylase B"/>
    <property type="match status" value="2"/>
</dbReference>
<keyword evidence="9 17" id="KW-1133">Transmembrane helix</keyword>
<keyword evidence="8" id="KW-0256">Endoplasmic reticulum</keyword>
<evidence type="ECO:0000256" key="13">
    <source>
        <dbReference type="ARBA" id="ARBA00031434"/>
    </source>
</evidence>